<organism evidence="1 2">
    <name type="scientific">Effrenium voratum</name>
    <dbReference type="NCBI Taxonomy" id="2562239"/>
    <lineage>
        <taxon>Eukaryota</taxon>
        <taxon>Sar</taxon>
        <taxon>Alveolata</taxon>
        <taxon>Dinophyceae</taxon>
        <taxon>Suessiales</taxon>
        <taxon>Symbiodiniaceae</taxon>
        <taxon>Effrenium</taxon>
    </lineage>
</organism>
<gene>
    <name evidence="1" type="ORF">EVOR1521_LOCUS23248</name>
</gene>
<proteinExistence type="predicted"/>
<name>A0AA36NA68_9DINO</name>
<dbReference type="EMBL" id="CAUJNA010003348">
    <property type="protein sequence ID" value="CAJ1399772.1"/>
    <property type="molecule type" value="Genomic_DNA"/>
</dbReference>
<evidence type="ECO:0000313" key="2">
    <source>
        <dbReference type="Proteomes" id="UP001178507"/>
    </source>
</evidence>
<evidence type="ECO:0000313" key="1">
    <source>
        <dbReference type="EMBL" id="CAJ1399772.1"/>
    </source>
</evidence>
<keyword evidence="2" id="KW-1185">Reference proteome</keyword>
<protein>
    <submittedName>
        <fullName evidence="1">Uncharacterized protein</fullName>
    </submittedName>
</protein>
<dbReference type="Proteomes" id="UP001178507">
    <property type="component" value="Unassembled WGS sequence"/>
</dbReference>
<accession>A0AA36NA68</accession>
<comment type="caution">
    <text evidence="1">The sequence shown here is derived from an EMBL/GenBank/DDBJ whole genome shotgun (WGS) entry which is preliminary data.</text>
</comment>
<reference evidence="1" key="1">
    <citation type="submission" date="2023-08" db="EMBL/GenBank/DDBJ databases">
        <authorList>
            <person name="Chen Y."/>
            <person name="Shah S."/>
            <person name="Dougan E. K."/>
            <person name="Thang M."/>
            <person name="Chan C."/>
        </authorList>
    </citation>
    <scope>NUCLEOTIDE SEQUENCE</scope>
</reference>
<sequence>MSARFVEDGGYTRATQTFAGIPATSWVAGIVLTGQYHPEPVGTIDILAKPGHRHGARCIRRSFFGKNFKPELKNGMGIDDVLKRSLPSMQIEIEFPPEGHGALAVGSLQQNALRT</sequence>
<dbReference type="AlphaFoldDB" id="A0AA36NA68"/>